<reference evidence="1" key="1">
    <citation type="journal article" date="2022" name="bioRxiv">
        <title>Sequencing and chromosome-scale assembly of the giantPleurodeles waltlgenome.</title>
        <authorList>
            <person name="Brown T."/>
            <person name="Elewa A."/>
            <person name="Iarovenko S."/>
            <person name="Subramanian E."/>
            <person name="Araus A.J."/>
            <person name="Petzold A."/>
            <person name="Susuki M."/>
            <person name="Suzuki K.-i.T."/>
            <person name="Hayashi T."/>
            <person name="Toyoda A."/>
            <person name="Oliveira C."/>
            <person name="Osipova E."/>
            <person name="Leigh N.D."/>
            <person name="Simon A."/>
            <person name="Yun M.H."/>
        </authorList>
    </citation>
    <scope>NUCLEOTIDE SEQUENCE</scope>
    <source>
        <strain evidence="1">20211129_DDA</strain>
        <tissue evidence="1">Liver</tissue>
    </source>
</reference>
<protein>
    <submittedName>
        <fullName evidence="1">Uncharacterized protein</fullName>
    </submittedName>
</protein>
<name>A0AAV7N2I2_PLEWA</name>
<sequence length="69" mass="7562">MERLESFVIRCSLGFSTLGSTPKVLQCSAGEVPMRDFLARETGRQARLHTLGLLAQVDVGTRVNKGIQD</sequence>
<comment type="caution">
    <text evidence="1">The sequence shown here is derived from an EMBL/GenBank/DDBJ whole genome shotgun (WGS) entry which is preliminary data.</text>
</comment>
<organism evidence="1 2">
    <name type="scientific">Pleurodeles waltl</name>
    <name type="common">Iberian ribbed newt</name>
    <dbReference type="NCBI Taxonomy" id="8319"/>
    <lineage>
        <taxon>Eukaryota</taxon>
        <taxon>Metazoa</taxon>
        <taxon>Chordata</taxon>
        <taxon>Craniata</taxon>
        <taxon>Vertebrata</taxon>
        <taxon>Euteleostomi</taxon>
        <taxon>Amphibia</taxon>
        <taxon>Batrachia</taxon>
        <taxon>Caudata</taxon>
        <taxon>Salamandroidea</taxon>
        <taxon>Salamandridae</taxon>
        <taxon>Pleurodelinae</taxon>
        <taxon>Pleurodeles</taxon>
    </lineage>
</organism>
<dbReference type="EMBL" id="JANPWB010000013">
    <property type="protein sequence ID" value="KAJ1109120.1"/>
    <property type="molecule type" value="Genomic_DNA"/>
</dbReference>
<proteinExistence type="predicted"/>
<evidence type="ECO:0000313" key="2">
    <source>
        <dbReference type="Proteomes" id="UP001066276"/>
    </source>
</evidence>
<gene>
    <name evidence="1" type="ORF">NDU88_006485</name>
</gene>
<dbReference type="Proteomes" id="UP001066276">
    <property type="component" value="Chromosome 9"/>
</dbReference>
<accession>A0AAV7N2I2</accession>
<keyword evidence="2" id="KW-1185">Reference proteome</keyword>
<evidence type="ECO:0000313" key="1">
    <source>
        <dbReference type="EMBL" id="KAJ1109120.1"/>
    </source>
</evidence>
<dbReference type="AlphaFoldDB" id="A0AAV7N2I2"/>